<proteinExistence type="predicted"/>
<protein>
    <submittedName>
        <fullName evidence="1">Uncharacterized protein</fullName>
    </submittedName>
</protein>
<organism evidence="1 2">
    <name type="scientific">Mariniplasma anaerobium</name>
    <dbReference type="NCBI Taxonomy" id="2735436"/>
    <lineage>
        <taxon>Bacteria</taxon>
        <taxon>Bacillati</taxon>
        <taxon>Mycoplasmatota</taxon>
        <taxon>Mollicutes</taxon>
        <taxon>Acholeplasmatales</taxon>
        <taxon>Acholeplasmataceae</taxon>
        <taxon>Mariniplasma</taxon>
    </lineage>
</organism>
<evidence type="ECO:0000313" key="2">
    <source>
        <dbReference type="Proteomes" id="UP000620133"/>
    </source>
</evidence>
<dbReference type="AlphaFoldDB" id="A0A7U9TJ75"/>
<name>A0A7U9TJ75_9MOLU</name>
<evidence type="ECO:0000313" key="1">
    <source>
        <dbReference type="EMBL" id="BCR35186.1"/>
    </source>
</evidence>
<gene>
    <name evidence="1" type="ORF">MPAN_000790</name>
</gene>
<dbReference type="RefSeq" id="WP_176239060.1">
    <property type="nucleotide sequence ID" value="NZ_AP024412.1"/>
</dbReference>
<accession>A0A7U9TJ75</accession>
<dbReference type="EMBL" id="AP024412">
    <property type="protein sequence ID" value="BCR35186.1"/>
    <property type="molecule type" value="Genomic_DNA"/>
</dbReference>
<dbReference type="KEGG" id="manr:MPAN_000790"/>
<keyword evidence="2" id="KW-1185">Reference proteome</keyword>
<dbReference type="Proteomes" id="UP000620133">
    <property type="component" value="Chromosome"/>
</dbReference>
<reference evidence="1" key="1">
    <citation type="submission" date="2021-01" db="EMBL/GenBank/DDBJ databases">
        <title>Draft genome sequence of Acholeplasmataceae bacterium strain Mahy22.</title>
        <authorList>
            <person name="Watanabe M."/>
            <person name="Kojima H."/>
            <person name="Fukui M."/>
        </authorList>
    </citation>
    <scope>NUCLEOTIDE SEQUENCE</scope>
    <source>
        <strain evidence="1">Mahy22</strain>
    </source>
</reference>
<sequence>MRIKISRSILYEQKEQKSYQKKIEKALKTYKGNPSIEKLIVSAISQIKDRKHGK</sequence>